<dbReference type="Pfam" id="PF07690">
    <property type="entry name" value="MFS_1"/>
    <property type="match status" value="1"/>
</dbReference>
<evidence type="ECO:0000313" key="10">
    <source>
        <dbReference type="Proteomes" id="UP001501676"/>
    </source>
</evidence>
<evidence type="ECO:0000256" key="5">
    <source>
        <dbReference type="ARBA" id="ARBA00022989"/>
    </source>
</evidence>
<comment type="subcellular location">
    <subcellularLocation>
        <location evidence="1">Cell membrane</location>
        <topology evidence="1">Multi-pass membrane protein</topology>
    </subcellularLocation>
</comment>
<keyword evidence="4 7" id="KW-0812">Transmembrane</keyword>
<keyword evidence="6 7" id="KW-0472">Membrane</keyword>
<dbReference type="PANTHER" id="PTHR42718:SF47">
    <property type="entry name" value="METHYL VIOLOGEN RESISTANCE PROTEIN SMVA"/>
    <property type="match status" value="1"/>
</dbReference>
<feature type="transmembrane region" description="Helical" evidence="7">
    <location>
        <begin position="111"/>
        <end position="129"/>
    </location>
</feature>
<evidence type="ECO:0000256" key="4">
    <source>
        <dbReference type="ARBA" id="ARBA00022692"/>
    </source>
</evidence>
<name>A0ABP6SV32_9ACTN</name>
<proteinExistence type="predicted"/>
<sequence length="229" mass="23923">MSIAQEGTAPRSGLPAAAAGEASAVDGGPSDPGATARAGRREWIGLAVLALPTLLISIDVFVMLLTLPHLSVALGASSTEQLWIVDSYGFLLSGLLITMGAVSDRIGPRRLLLIGVAAFGVASVLAAYAPTVALLIVARALLGVAGADAGAVDPRVDQHHVPRSEAAWPGDRGLVRLLRGWNRHRPGGRWGDARVLLVGVGVPARCFRRWCCTACWWLRCSPAESGRPS</sequence>
<protein>
    <recommendedName>
        <fullName evidence="8">Major facilitator superfamily (MFS) profile domain-containing protein</fullName>
    </recommendedName>
</protein>
<dbReference type="InterPro" id="IPR036259">
    <property type="entry name" value="MFS_trans_sf"/>
</dbReference>
<evidence type="ECO:0000259" key="8">
    <source>
        <dbReference type="PROSITE" id="PS50850"/>
    </source>
</evidence>
<evidence type="ECO:0000256" key="1">
    <source>
        <dbReference type="ARBA" id="ARBA00004651"/>
    </source>
</evidence>
<keyword evidence="2" id="KW-0813">Transport</keyword>
<evidence type="ECO:0000256" key="2">
    <source>
        <dbReference type="ARBA" id="ARBA00022448"/>
    </source>
</evidence>
<accession>A0ABP6SV32</accession>
<dbReference type="Gene3D" id="1.20.1720.10">
    <property type="entry name" value="Multidrug resistance protein D"/>
    <property type="match status" value="1"/>
</dbReference>
<evidence type="ECO:0000256" key="6">
    <source>
        <dbReference type="ARBA" id="ARBA00023136"/>
    </source>
</evidence>
<keyword evidence="3" id="KW-1003">Cell membrane</keyword>
<evidence type="ECO:0000256" key="3">
    <source>
        <dbReference type="ARBA" id="ARBA00022475"/>
    </source>
</evidence>
<keyword evidence="5 7" id="KW-1133">Transmembrane helix</keyword>
<dbReference type="Proteomes" id="UP001501676">
    <property type="component" value="Unassembled WGS sequence"/>
</dbReference>
<dbReference type="InterPro" id="IPR020846">
    <property type="entry name" value="MFS_dom"/>
</dbReference>
<feature type="transmembrane region" description="Helical" evidence="7">
    <location>
        <begin position="82"/>
        <end position="102"/>
    </location>
</feature>
<organism evidence="9 10">
    <name type="scientific">Cryptosporangium minutisporangium</name>
    <dbReference type="NCBI Taxonomy" id="113569"/>
    <lineage>
        <taxon>Bacteria</taxon>
        <taxon>Bacillati</taxon>
        <taxon>Actinomycetota</taxon>
        <taxon>Actinomycetes</taxon>
        <taxon>Cryptosporangiales</taxon>
        <taxon>Cryptosporangiaceae</taxon>
        <taxon>Cryptosporangium</taxon>
    </lineage>
</organism>
<dbReference type="InterPro" id="IPR011701">
    <property type="entry name" value="MFS"/>
</dbReference>
<dbReference type="PROSITE" id="PS50850">
    <property type="entry name" value="MFS"/>
    <property type="match status" value="1"/>
</dbReference>
<comment type="caution">
    <text evidence="9">The sequence shown here is derived from an EMBL/GenBank/DDBJ whole genome shotgun (WGS) entry which is preliminary data.</text>
</comment>
<dbReference type="PANTHER" id="PTHR42718">
    <property type="entry name" value="MAJOR FACILITATOR SUPERFAMILY MULTIDRUG TRANSPORTER MFSC"/>
    <property type="match status" value="1"/>
</dbReference>
<evidence type="ECO:0000256" key="7">
    <source>
        <dbReference type="SAM" id="Phobius"/>
    </source>
</evidence>
<dbReference type="EMBL" id="BAAAYN010000011">
    <property type="protein sequence ID" value="GAA3385424.1"/>
    <property type="molecule type" value="Genomic_DNA"/>
</dbReference>
<feature type="transmembrane region" description="Helical" evidence="7">
    <location>
        <begin position="43"/>
        <end position="70"/>
    </location>
</feature>
<feature type="domain" description="Major facilitator superfamily (MFS) profile" evidence="8">
    <location>
        <begin position="45"/>
        <end position="229"/>
    </location>
</feature>
<evidence type="ECO:0000313" key="9">
    <source>
        <dbReference type="EMBL" id="GAA3385424.1"/>
    </source>
</evidence>
<keyword evidence="10" id="KW-1185">Reference proteome</keyword>
<reference evidence="10" key="1">
    <citation type="journal article" date="2019" name="Int. J. Syst. Evol. Microbiol.">
        <title>The Global Catalogue of Microorganisms (GCM) 10K type strain sequencing project: providing services to taxonomists for standard genome sequencing and annotation.</title>
        <authorList>
            <consortium name="The Broad Institute Genomics Platform"/>
            <consortium name="The Broad Institute Genome Sequencing Center for Infectious Disease"/>
            <person name="Wu L."/>
            <person name="Ma J."/>
        </authorList>
    </citation>
    <scope>NUCLEOTIDE SEQUENCE [LARGE SCALE GENOMIC DNA]</scope>
    <source>
        <strain evidence="10">JCM 9458</strain>
    </source>
</reference>
<dbReference type="SUPFAM" id="SSF103473">
    <property type="entry name" value="MFS general substrate transporter"/>
    <property type="match status" value="1"/>
</dbReference>
<gene>
    <name evidence="9" type="ORF">GCM10020369_18900</name>
</gene>